<organism evidence="3 4">
    <name type="scientific">Rhipicephalus sanguineus</name>
    <name type="common">Brown dog tick</name>
    <name type="synonym">Ixodes sanguineus</name>
    <dbReference type="NCBI Taxonomy" id="34632"/>
    <lineage>
        <taxon>Eukaryota</taxon>
        <taxon>Metazoa</taxon>
        <taxon>Ecdysozoa</taxon>
        <taxon>Arthropoda</taxon>
        <taxon>Chelicerata</taxon>
        <taxon>Arachnida</taxon>
        <taxon>Acari</taxon>
        <taxon>Parasitiformes</taxon>
        <taxon>Ixodida</taxon>
        <taxon>Ixodoidea</taxon>
        <taxon>Ixodidae</taxon>
        <taxon>Rhipicephalinae</taxon>
        <taxon>Rhipicephalus</taxon>
        <taxon>Rhipicephalus</taxon>
    </lineage>
</organism>
<dbReference type="InterPro" id="IPR008753">
    <property type="entry name" value="Peptidase_M13_N"/>
</dbReference>
<comment type="caution">
    <text evidence="3">The sequence shown here is derived from an EMBL/GenBank/DDBJ whole genome shotgun (WGS) entry which is preliminary data.</text>
</comment>
<evidence type="ECO:0000313" key="4">
    <source>
        <dbReference type="Proteomes" id="UP000821837"/>
    </source>
</evidence>
<dbReference type="SUPFAM" id="SSF55486">
    <property type="entry name" value="Metalloproteases ('zincins'), catalytic domain"/>
    <property type="match status" value="1"/>
</dbReference>
<dbReference type="InterPro" id="IPR000718">
    <property type="entry name" value="Peptidase_M13"/>
</dbReference>
<dbReference type="InterPro" id="IPR024079">
    <property type="entry name" value="MetalloPept_cat_dom_sf"/>
</dbReference>
<feature type="domain" description="Peptidase M13 N-terminal" evidence="2">
    <location>
        <begin position="91"/>
        <end position="134"/>
    </location>
</feature>
<name>A0A9D4PF24_RHISA</name>
<dbReference type="PROSITE" id="PS51885">
    <property type="entry name" value="NEPRILYSIN"/>
    <property type="match status" value="1"/>
</dbReference>
<dbReference type="Gene3D" id="1.10.1380.10">
    <property type="entry name" value="Neutral endopeptidase , domain2"/>
    <property type="match status" value="1"/>
</dbReference>
<evidence type="ECO:0000256" key="1">
    <source>
        <dbReference type="ARBA" id="ARBA00007357"/>
    </source>
</evidence>
<protein>
    <recommendedName>
        <fullName evidence="2">Peptidase M13 N-terminal domain-containing protein</fullName>
    </recommendedName>
</protein>
<dbReference type="InterPro" id="IPR042089">
    <property type="entry name" value="Peptidase_M13_dom_2"/>
</dbReference>
<dbReference type="Pfam" id="PF05649">
    <property type="entry name" value="Peptidase_M13_N"/>
    <property type="match status" value="1"/>
</dbReference>
<evidence type="ECO:0000259" key="2">
    <source>
        <dbReference type="Pfam" id="PF05649"/>
    </source>
</evidence>
<proteinExistence type="inferred from homology"/>
<dbReference type="GO" id="GO:0005886">
    <property type="term" value="C:plasma membrane"/>
    <property type="evidence" value="ECO:0007669"/>
    <property type="project" value="TreeGrafter"/>
</dbReference>
<comment type="similarity">
    <text evidence="1">Belongs to the peptidase M13 family.</text>
</comment>
<reference evidence="3" key="1">
    <citation type="journal article" date="2020" name="Cell">
        <title>Large-Scale Comparative Analyses of Tick Genomes Elucidate Their Genetic Diversity and Vector Capacities.</title>
        <authorList>
            <consortium name="Tick Genome and Microbiome Consortium (TIGMIC)"/>
            <person name="Jia N."/>
            <person name="Wang J."/>
            <person name="Shi W."/>
            <person name="Du L."/>
            <person name="Sun Y."/>
            <person name="Zhan W."/>
            <person name="Jiang J.F."/>
            <person name="Wang Q."/>
            <person name="Zhang B."/>
            <person name="Ji P."/>
            <person name="Bell-Sakyi L."/>
            <person name="Cui X.M."/>
            <person name="Yuan T.T."/>
            <person name="Jiang B.G."/>
            <person name="Yang W.F."/>
            <person name="Lam T.T."/>
            <person name="Chang Q.C."/>
            <person name="Ding S.J."/>
            <person name="Wang X.J."/>
            <person name="Zhu J.G."/>
            <person name="Ruan X.D."/>
            <person name="Zhao L."/>
            <person name="Wei J.T."/>
            <person name="Ye R.Z."/>
            <person name="Que T.C."/>
            <person name="Du C.H."/>
            <person name="Zhou Y.H."/>
            <person name="Cheng J.X."/>
            <person name="Dai P.F."/>
            <person name="Guo W.B."/>
            <person name="Han X.H."/>
            <person name="Huang E.J."/>
            <person name="Li L.F."/>
            <person name="Wei W."/>
            <person name="Gao Y.C."/>
            <person name="Liu J.Z."/>
            <person name="Shao H.Z."/>
            <person name="Wang X."/>
            <person name="Wang C.C."/>
            <person name="Yang T.C."/>
            <person name="Huo Q.B."/>
            <person name="Li W."/>
            <person name="Chen H.Y."/>
            <person name="Chen S.E."/>
            <person name="Zhou L.G."/>
            <person name="Ni X.B."/>
            <person name="Tian J.H."/>
            <person name="Sheng Y."/>
            <person name="Liu T."/>
            <person name="Pan Y.S."/>
            <person name="Xia L.Y."/>
            <person name="Li J."/>
            <person name="Zhao F."/>
            <person name="Cao W.C."/>
        </authorList>
    </citation>
    <scope>NUCLEOTIDE SEQUENCE</scope>
    <source>
        <strain evidence="3">Rsan-2018</strain>
    </source>
</reference>
<dbReference type="Proteomes" id="UP000821837">
    <property type="component" value="Unassembled WGS sequence"/>
</dbReference>
<dbReference type="GO" id="GO:0016485">
    <property type="term" value="P:protein processing"/>
    <property type="evidence" value="ECO:0007669"/>
    <property type="project" value="TreeGrafter"/>
</dbReference>
<dbReference type="VEuPathDB" id="VectorBase:RSAN_057325"/>
<dbReference type="PANTHER" id="PTHR11733">
    <property type="entry name" value="ZINC METALLOPROTEASE FAMILY M13 NEPRILYSIN-RELATED"/>
    <property type="match status" value="1"/>
</dbReference>
<accession>A0A9D4PF24</accession>
<sequence>MRLKIGYPEEVLNITFLQESYKYVPVLNTSDHFARMWLYIEDNNNRIAYEKLRLPYDKHKCILRQYCRSHSTNPDFQAKLITESLNTSVDPCDDFYTYVCGGWISNHTLPPSSGAYDNFYVLNEELKQTLKDVPTSEDRPDIMLNMLNLSGFGDWPITNITSERLQNISQALAVTGLDPVLGINVGRDVTLLDSYVLQMDEPNFMKLERNQLLDPYSDENYQITLAYEELLNVAVKFVKPDITEEHLTTVVCDMMILERDLANSNLVQLRRCPHGAELGGGPVKRV</sequence>
<dbReference type="EMBL" id="JABSTV010001255">
    <property type="protein sequence ID" value="KAH7936254.1"/>
    <property type="molecule type" value="Genomic_DNA"/>
</dbReference>
<evidence type="ECO:0000313" key="3">
    <source>
        <dbReference type="EMBL" id="KAH7936254.1"/>
    </source>
</evidence>
<dbReference type="PANTHER" id="PTHR11733:SF241">
    <property type="entry name" value="GH26575P-RELATED"/>
    <property type="match status" value="1"/>
</dbReference>
<dbReference type="AlphaFoldDB" id="A0A9D4PF24"/>
<dbReference type="Gene3D" id="3.40.390.10">
    <property type="entry name" value="Collagenase (Catalytic Domain)"/>
    <property type="match status" value="1"/>
</dbReference>
<reference evidence="3" key="2">
    <citation type="submission" date="2021-09" db="EMBL/GenBank/DDBJ databases">
        <authorList>
            <person name="Jia N."/>
            <person name="Wang J."/>
            <person name="Shi W."/>
            <person name="Du L."/>
            <person name="Sun Y."/>
            <person name="Zhan W."/>
            <person name="Jiang J."/>
            <person name="Wang Q."/>
            <person name="Zhang B."/>
            <person name="Ji P."/>
            <person name="Sakyi L.B."/>
            <person name="Cui X."/>
            <person name="Yuan T."/>
            <person name="Jiang B."/>
            <person name="Yang W."/>
            <person name="Lam T.T.-Y."/>
            <person name="Chang Q."/>
            <person name="Ding S."/>
            <person name="Wang X."/>
            <person name="Zhu J."/>
            <person name="Ruan X."/>
            <person name="Zhao L."/>
            <person name="Wei J."/>
            <person name="Que T."/>
            <person name="Du C."/>
            <person name="Cheng J."/>
            <person name="Dai P."/>
            <person name="Han X."/>
            <person name="Huang E."/>
            <person name="Gao Y."/>
            <person name="Liu J."/>
            <person name="Shao H."/>
            <person name="Ye R."/>
            <person name="Li L."/>
            <person name="Wei W."/>
            <person name="Wang X."/>
            <person name="Wang C."/>
            <person name="Huo Q."/>
            <person name="Li W."/>
            <person name="Guo W."/>
            <person name="Chen H."/>
            <person name="Chen S."/>
            <person name="Zhou L."/>
            <person name="Zhou L."/>
            <person name="Ni X."/>
            <person name="Tian J."/>
            <person name="Zhou Y."/>
            <person name="Sheng Y."/>
            <person name="Liu T."/>
            <person name="Pan Y."/>
            <person name="Xia L."/>
            <person name="Li J."/>
            <person name="Zhao F."/>
            <person name="Cao W."/>
        </authorList>
    </citation>
    <scope>NUCLEOTIDE SEQUENCE</scope>
    <source>
        <strain evidence="3">Rsan-2018</strain>
        <tissue evidence="3">Larvae</tissue>
    </source>
</reference>
<keyword evidence="4" id="KW-1185">Reference proteome</keyword>
<dbReference type="GO" id="GO:0004222">
    <property type="term" value="F:metalloendopeptidase activity"/>
    <property type="evidence" value="ECO:0007669"/>
    <property type="project" value="InterPro"/>
</dbReference>
<gene>
    <name evidence="3" type="ORF">HPB52_020960</name>
</gene>